<evidence type="ECO:0000313" key="9">
    <source>
        <dbReference type="EMBL" id="CBE68282.1"/>
    </source>
</evidence>
<dbReference type="AlphaFoldDB" id="D5MEV3"/>
<dbReference type="GO" id="GO:0015483">
    <property type="term" value="F:long-chain fatty acid transporting porin activity"/>
    <property type="evidence" value="ECO:0007669"/>
    <property type="project" value="TreeGrafter"/>
</dbReference>
<reference evidence="9 10" key="1">
    <citation type="journal article" date="2010" name="Nature">
        <title>Nitrite-driven anaerobic methane oxidation by oxygenic bacteria.</title>
        <authorList>
            <person name="Ettwig K.F."/>
            <person name="Butler M.K."/>
            <person name="Le Paslier D."/>
            <person name="Pelletier E."/>
            <person name="Mangenot S."/>
            <person name="Kuypers M.M.M."/>
            <person name="Schreiber F."/>
            <person name="Dutilh B.E."/>
            <person name="Zedelius J."/>
            <person name="de Beer D."/>
            <person name="Gloerich J."/>
            <person name="Wessels H.J.C.T."/>
            <person name="van Allen T."/>
            <person name="Luesken F."/>
            <person name="Wu M."/>
            <person name="van de Pas-Schoonen K.T."/>
            <person name="Op den Camp H.J.M."/>
            <person name="Janssen-Megens E.M."/>
            <person name="Francoijs K-J."/>
            <person name="Stunnenberg H."/>
            <person name="Weissenbach J."/>
            <person name="Jetten M.S.M."/>
            <person name="Strous M."/>
        </authorList>
    </citation>
    <scope>NUCLEOTIDE SEQUENCE [LARGE SCALE GENOMIC DNA]</scope>
</reference>
<evidence type="ECO:0000313" key="10">
    <source>
        <dbReference type="Proteomes" id="UP000006898"/>
    </source>
</evidence>
<proteinExistence type="inferred from homology"/>
<dbReference type="GO" id="GO:0009279">
    <property type="term" value="C:cell outer membrane"/>
    <property type="evidence" value="ECO:0007669"/>
    <property type="project" value="UniProtKB-SubCell"/>
</dbReference>
<evidence type="ECO:0000256" key="8">
    <source>
        <dbReference type="SAM" id="SignalP"/>
    </source>
</evidence>
<evidence type="ECO:0000256" key="6">
    <source>
        <dbReference type="ARBA" id="ARBA00023136"/>
    </source>
</evidence>
<feature type="signal peptide" evidence="8">
    <location>
        <begin position="1"/>
        <end position="19"/>
    </location>
</feature>
<dbReference type="Proteomes" id="UP000006898">
    <property type="component" value="Chromosome"/>
</dbReference>
<evidence type="ECO:0000256" key="5">
    <source>
        <dbReference type="ARBA" id="ARBA00022729"/>
    </source>
</evidence>
<dbReference type="InterPro" id="IPR005017">
    <property type="entry name" value="OMPP1/FadL/TodX"/>
</dbReference>
<evidence type="ECO:0000256" key="4">
    <source>
        <dbReference type="ARBA" id="ARBA00022692"/>
    </source>
</evidence>
<dbReference type="SUPFAM" id="SSF56935">
    <property type="entry name" value="Porins"/>
    <property type="match status" value="1"/>
</dbReference>
<evidence type="ECO:0000256" key="7">
    <source>
        <dbReference type="ARBA" id="ARBA00023237"/>
    </source>
</evidence>
<dbReference type="PATRIC" id="fig|671143.5.peg.1072"/>
<keyword evidence="6" id="KW-0472">Membrane</keyword>
<dbReference type="STRING" id="671143.DAMO_1222"/>
<keyword evidence="4" id="KW-0812">Transmembrane</keyword>
<protein>
    <submittedName>
        <fullName evidence="9">Membrane protein involved in aromatic hydrocarbon degradation</fullName>
    </submittedName>
</protein>
<comment type="subcellular location">
    <subcellularLocation>
        <location evidence="1">Cell outer membrane</location>
        <topology evidence="1">Multi-pass membrane protein</topology>
    </subcellularLocation>
</comment>
<evidence type="ECO:0000256" key="1">
    <source>
        <dbReference type="ARBA" id="ARBA00004571"/>
    </source>
</evidence>
<sequence>MAVAMFGLTQALATGTAVAGGFSLSVESGAAAVGNAQAGSAALGEDASTVFFNPAGLTRLKGSQLSMVASAVGPSAHFSNSRSHPSTSAISSIPLTGGDGGDAGSWAMVPAGYYATDVTSRLKFGVGFNAPFGLKTEYNDDWVGRYHAIKSELMTIRMTPALALKVDDRLSLGVGFIAEWARAELTKAIDFGAACFGSAFGPAACTAAGISPQTKDGRAKLEGEDWGFGYSLGVLYQVMPSTRLGLNYRSKITHVISGTATYYNKPDLPGPFAALTSTPATTNNAAKASVTLPETLSISSVTQISPKWSLLSDIMWTNWSRFDELRVRFSNGAPDSVTKENWRDTVRLALAANYQATDAWKLRVGWAYDPTPVKDKFRTPRIPDEDRVWLSFGTNVKISAAGSLDFAYAHLFVKDASIKDTVSGAGTLRGSYNNDVNVITAQLNYRF</sequence>
<dbReference type="eggNOG" id="COG2067">
    <property type="taxonomic scope" value="Bacteria"/>
</dbReference>
<organism evidence="9 10">
    <name type="scientific">Methylomirabilis oxygeniifera</name>
    <dbReference type="NCBI Taxonomy" id="671143"/>
    <lineage>
        <taxon>Bacteria</taxon>
        <taxon>Candidatus Methylomirabilota</taxon>
        <taxon>Candidatus Methylomirabilia</taxon>
        <taxon>Candidatus Methylomirabilales</taxon>
        <taxon>Candidatus Methylomirabilaceae</taxon>
        <taxon>Candidatus Methylomirabilis</taxon>
    </lineage>
</organism>
<dbReference type="PANTHER" id="PTHR35093">
    <property type="entry name" value="OUTER MEMBRANE PROTEIN NMB0088-RELATED"/>
    <property type="match status" value="1"/>
</dbReference>
<keyword evidence="5 8" id="KW-0732">Signal</keyword>
<dbReference type="Pfam" id="PF03349">
    <property type="entry name" value="Toluene_X"/>
    <property type="match status" value="1"/>
</dbReference>
<dbReference type="Gene3D" id="2.40.160.60">
    <property type="entry name" value="Outer membrane protein transport protein (OMPP1/FadL/TodX)"/>
    <property type="match status" value="1"/>
</dbReference>
<keyword evidence="7" id="KW-0998">Cell outer membrane</keyword>
<name>D5MEV3_METO1</name>
<evidence type="ECO:0000256" key="3">
    <source>
        <dbReference type="ARBA" id="ARBA00022452"/>
    </source>
</evidence>
<comment type="similarity">
    <text evidence="2">Belongs to the OmpP1/FadL family.</text>
</comment>
<dbReference type="HOGENOM" id="CLU_035981_0_1_0"/>
<dbReference type="EMBL" id="FP565575">
    <property type="protein sequence ID" value="CBE68282.1"/>
    <property type="molecule type" value="Genomic_DNA"/>
</dbReference>
<gene>
    <name evidence="9" type="ORF">DAMO_1222</name>
</gene>
<keyword evidence="3" id="KW-1134">Transmembrane beta strand</keyword>
<accession>D5MEV3</accession>
<dbReference type="KEGG" id="mox:DAMO_1222"/>
<dbReference type="PANTHER" id="PTHR35093:SF3">
    <property type="entry name" value="LONG-CHAIN FATTY ACID TRANSPORT PROTEIN"/>
    <property type="match status" value="1"/>
</dbReference>
<evidence type="ECO:0000256" key="2">
    <source>
        <dbReference type="ARBA" id="ARBA00008163"/>
    </source>
</evidence>
<feature type="chain" id="PRO_5003074239" evidence="8">
    <location>
        <begin position="20"/>
        <end position="447"/>
    </location>
</feature>